<keyword evidence="2 6" id="KW-1003">Cell membrane</keyword>
<comment type="caution">
    <text evidence="6">Lacks conserved residue(s) required for the propagation of feature annotation.</text>
</comment>
<comment type="function">
    <text evidence="6">Gustatory receptor which mediates acceptance or avoidance behavior, depending on its substrates.</text>
</comment>
<reference evidence="7 8" key="1">
    <citation type="submission" date="2023-11" db="EMBL/GenBank/DDBJ databases">
        <authorList>
            <person name="Okamura Y."/>
        </authorList>
    </citation>
    <scope>NUCLEOTIDE SEQUENCE [LARGE SCALE GENOMIC DNA]</scope>
</reference>
<dbReference type="EMBL" id="CAVLEF010000280">
    <property type="protein sequence ID" value="CAK1555759.1"/>
    <property type="molecule type" value="Genomic_DNA"/>
</dbReference>
<keyword evidence="6" id="KW-0675">Receptor</keyword>
<comment type="similarity">
    <text evidence="6">Belongs to the insect chemoreceptor superfamily. Gustatory receptor (GR) family.</text>
</comment>
<organism evidence="7 8">
    <name type="scientific">Leptosia nina</name>
    <dbReference type="NCBI Taxonomy" id="320188"/>
    <lineage>
        <taxon>Eukaryota</taxon>
        <taxon>Metazoa</taxon>
        <taxon>Ecdysozoa</taxon>
        <taxon>Arthropoda</taxon>
        <taxon>Hexapoda</taxon>
        <taxon>Insecta</taxon>
        <taxon>Pterygota</taxon>
        <taxon>Neoptera</taxon>
        <taxon>Endopterygota</taxon>
        <taxon>Lepidoptera</taxon>
        <taxon>Glossata</taxon>
        <taxon>Ditrysia</taxon>
        <taxon>Papilionoidea</taxon>
        <taxon>Pieridae</taxon>
        <taxon>Pierinae</taxon>
        <taxon>Leptosia</taxon>
    </lineage>
</organism>
<feature type="transmembrane region" description="Helical" evidence="6">
    <location>
        <begin position="49"/>
        <end position="68"/>
    </location>
</feature>
<comment type="subcellular location">
    <subcellularLocation>
        <location evidence="1 6">Cell membrane</location>
        <topology evidence="1 6">Multi-pass membrane protein</topology>
    </subcellularLocation>
</comment>
<keyword evidence="5 6" id="KW-0472">Membrane</keyword>
<evidence type="ECO:0000256" key="1">
    <source>
        <dbReference type="ARBA" id="ARBA00004651"/>
    </source>
</evidence>
<evidence type="ECO:0000313" key="7">
    <source>
        <dbReference type="EMBL" id="CAK1555759.1"/>
    </source>
</evidence>
<dbReference type="Pfam" id="PF08395">
    <property type="entry name" value="7tm_7"/>
    <property type="match status" value="1"/>
</dbReference>
<feature type="transmembrane region" description="Helical" evidence="6">
    <location>
        <begin position="331"/>
        <end position="349"/>
    </location>
</feature>
<dbReference type="GO" id="GO:0005886">
    <property type="term" value="C:plasma membrane"/>
    <property type="evidence" value="ECO:0007669"/>
    <property type="project" value="UniProtKB-SubCell"/>
</dbReference>
<feature type="transmembrane region" description="Helical" evidence="6">
    <location>
        <begin position="135"/>
        <end position="158"/>
    </location>
</feature>
<evidence type="ECO:0000256" key="2">
    <source>
        <dbReference type="ARBA" id="ARBA00022475"/>
    </source>
</evidence>
<keyword evidence="3 6" id="KW-0812">Transmembrane</keyword>
<sequence>MSKPAVLVNTFVREKPLGYCVDPVSKFFIIVETLLGLNRLLLVGKLKTVCVLLGYGYSALMVVLFNYMTFDYDLWEKFPVATTIDIMSFLLCVVISSVLWKRVRNYYIELSLFDAEVMCEVKLSRRSIGNLVQSLLSLMCLLGFFLISFTVPNSLAWLGAIVMPMKVLHTVDFHFTGHLLSLLVPRLQLINYFLEDLYPQDEICKRCRLDKAIKINTRQKREISMIVDYYNRIIKAYDILNDAIKWQLNVDGILLMLNILTVRFVPMLLVCVTGDNLQKEVLHLQELLACRLYEGRLDNRDRRPAQALLTLTEARNLSFSLFHMFNIDISLPFKMFSLLITYLIILLQFEKVNRTS</sequence>
<dbReference type="InterPro" id="IPR013604">
    <property type="entry name" value="7TM_chemorcpt"/>
</dbReference>
<accession>A0AAV1K1V0</accession>
<dbReference type="GO" id="GO:0050909">
    <property type="term" value="P:sensory perception of taste"/>
    <property type="evidence" value="ECO:0007669"/>
    <property type="project" value="InterPro"/>
</dbReference>
<evidence type="ECO:0000256" key="6">
    <source>
        <dbReference type="RuleBase" id="RU363108"/>
    </source>
</evidence>
<dbReference type="GO" id="GO:0007165">
    <property type="term" value="P:signal transduction"/>
    <property type="evidence" value="ECO:0007669"/>
    <property type="project" value="UniProtKB-KW"/>
</dbReference>
<dbReference type="AlphaFoldDB" id="A0AAV1K1V0"/>
<feature type="transmembrane region" description="Helical" evidence="6">
    <location>
        <begin position="80"/>
        <end position="100"/>
    </location>
</feature>
<evidence type="ECO:0000256" key="5">
    <source>
        <dbReference type="ARBA" id="ARBA00023136"/>
    </source>
</evidence>
<keyword evidence="6" id="KW-0807">Transducer</keyword>
<protein>
    <recommendedName>
        <fullName evidence="6">Gustatory receptor</fullName>
    </recommendedName>
</protein>
<proteinExistence type="inferred from homology"/>
<keyword evidence="8" id="KW-1185">Reference proteome</keyword>
<evidence type="ECO:0000256" key="4">
    <source>
        <dbReference type="ARBA" id="ARBA00022989"/>
    </source>
</evidence>
<keyword evidence="4 6" id="KW-1133">Transmembrane helix</keyword>
<name>A0AAV1K1V0_9NEOP</name>
<gene>
    <name evidence="7" type="ORF">LNINA_LOCUS14549</name>
</gene>
<evidence type="ECO:0000256" key="3">
    <source>
        <dbReference type="ARBA" id="ARBA00022692"/>
    </source>
</evidence>
<comment type="caution">
    <text evidence="7">The sequence shown here is derived from an EMBL/GenBank/DDBJ whole genome shotgun (WGS) entry which is preliminary data.</text>
</comment>
<dbReference type="Proteomes" id="UP001497472">
    <property type="component" value="Unassembled WGS sequence"/>
</dbReference>
<evidence type="ECO:0000313" key="8">
    <source>
        <dbReference type="Proteomes" id="UP001497472"/>
    </source>
</evidence>